<evidence type="ECO:0000313" key="2">
    <source>
        <dbReference type="EMBL" id="SFA94083.1"/>
    </source>
</evidence>
<organism evidence="2 3">
    <name type="scientific">Lentibacillus halodurans</name>
    <dbReference type="NCBI Taxonomy" id="237679"/>
    <lineage>
        <taxon>Bacteria</taxon>
        <taxon>Bacillati</taxon>
        <taxon>Bacillota</taxon>
        <taxon>Bacilli</taxon>
        <taxon>Bacillales</taxon>
        <taxon>Bacillaceae</taxon>
        <taxon>Lentibacillus</taxon>
    </lineage>
</organism>
<keyword evidence="3" id="KW-1185">Reference proteome</keyword>
<proteinExistence type="predicted"/>
<dbReference type="Pfam" id="PF13419">
    <property type="entry name" value="HAD_2"/>
    <property type="match status" value="1"/>
</dbReference>
<dbReference type="STRING" id="237679.SAMN04488072_10440"/>
<name>A0A1I0X1W4_9BACI</name>
<dbReference type="InterPro" id="IPR041492">
    <property type="entry name" value="HAD_2"/>
</dbReference>
<accession>A0A1I0X1W4</accession>
<dbReference type="InterPro" id="IPR036412">
    <property type="entry name" value="HAD-like_sf"/>
</dbReference>
<dbReference type="InterPro" id="IPR023214">
    <property type="entry name" value="HAD_sf"/>
</dbReference>
<dbReference type="SUPFAM" id="SSF56784">
    <property type="entry name" value="HAD-like"/>
    <property type="match status" value="1"/>
</dbReference>
<dbReference type="PANTHER" id="PTHR43316">
    <property type="entry name" value="HYDROLASE, HALOACID DELAHOGENASE-RELATED"/>
    <property type="match status" value="1"/>
</dbReference>
<protein>
    <submittedName>
        <fullName evidence="2">Putative hydrolase of the HAD superfamily</fullName>
    </submittedName>
</protein>
<gene>
    <name evidence="2" type="ORF">SAMN04488072_10440</name>
</gene>
<reference evidence="2 3" key="1">
    <citation type="submission" date="2016-10" db="EMBL/GenBank/DDBJ databases">
        <authorList>
            <person name="de Groot N.N."/>
        </authorList>
    </citation>
    <scope>NUCLEOTIDE SEQUENCE [LARGE SCALE GENOMIC DNA]</scope>
    <source>
        <strain evidence="2 3">CGMCC 1.3702</strain>
    </source>
</reference>
<evidence type="ECO:0000313" key="3">
    <source>
        <dbReference type="Proteomes" id="UP000198642"/>
    </source>
</evidence>
<evidence type="ECO:0000256" key="1">
    <source>
        <dbReference type="ARBA" id="ARBA00022801"/>
    </source>
</evidence>
<dbReference type="RefSeq" id="WP_090235100.1">
    <property type="nucleotide sequence ID" value="NZ_FOJW01000004.1"/>
</dbReference>
<dbReference type="Gene3D" id="3.40.50.1000">
    <property type="entry name" value="HAD superfamily/HAD-like"/>
    <property type="match status" value="1"/>
</dbReference>
<sequence length="275" mass="31665">MAITWNSIQLAVFDLDGTLYEDTHHFKYYANQLASKLPEEKRSLFWKDYYKMLKGKQPIVIGRVYDVDQDRILEVNPETYQVTKTWDWNGDIISAGEDYQGTITFDFDSMIAIGDGWWLPVAAAKHYGVGSTFDAYQRTKTYMQTEDFQFTNDPSRREDLLKLEERFNLVLLTNSQADDVERLLKALDLEGIFHHIIPNAKKPAQTKAHFRSLLQQYDVKPAEVISIGDNYLNDIVPAENMGMHAVLIDPQGATPIRTTTERIQTLSELFSLIQD</sequence>
<dbReference type="GO" id="GO:0016787">
    <property type="term" value="F:hydrolase activity"/>
    <property type="evidence" value="ECO:0007669"/>
    <property type="project" value="UniProtKB-KW"/>
</dbReference>
<dbReference type="OrthoDB" id="2081981at2"/>
<dbReference type="InterPro" id="IPR051540">
    <property type="entry name" value="S-2-haloacid_dehalogenase"/>
</dbReference>
<dbReference type="EMBL" id="FOJW01000004">
    <property type="protein sequence ID" value="SFA94083.1"/>
    <property type="molecule type" value="Genomic_DNA"/>
</dbReference>
<keyword evidence="1 2" id="KW-0378">Hydrolase</keyword>
<dbReference type="AlphaFoldDB" id="A0A1I0X1W4"/>
<dbReference type="Proteomes" id="UP000198642">
    <property type="component" value="Unassembled WGS sequence"/>
</dbReference>